<feature type="transmembrane region" description="Helical" evidence="7">
    <location>
        <begin position="396"/>
        <end position="417"/>
    </location>
</feature>
<sequence>MKAQLMAYVCAPNFRYLGDKTGSTLGLDSRGGCGSMASIKLLQNAGRNLIVCLVISTLFVAPDEHDHTYKDNEEVVLWMNTIGPYSNRQETYSYFSLPFCRGTKENIEHYHETLGEALLGVELEYSGLDIRFKTNQEKTTYCKKVLSGADVDALVYAVKHNYWYQMYIDDLPLWALVGEQDPTSKEVTIYTNKRFEIGYNNDRIVDVSVVVEDKKTIKAGDEISFTYSVNWKPSNIEFDKRFEKYLDPTFFQHRIHWFSIFNSFMMVIFLVGLVWMILLRTLSKDYARYHKELDVEADEELSDDYGWKQVHGDVFRPPQHPLFFCSLIGTGYHLASVLFITIALAILAEFYTERGSLLSATIFVYAITAPVNGFFGGSMYSRVNGQNWIKQMTMGAFLFPGFLAWVALSINTVAIYYHASRAIPFTSMLSIFGICAFVILPLNFVGTLLGRNLKGQADIPCRINVVPRPIPDKKWYLEPGAISIIAGFLPFGSIFIEMYFIFTSFWAYKIYYVYGFMLLVAIILLVVTACVTIVSTYFLLNAEDYRWRWSSFTAGGSISIYIYLYSIYYYFFKTKMYGLFQTLFYFGYMGIFSVALGILCGTIGYVSSASFVHKIYSRIKLD</sequence>
<feature type="transmembrane region" description="Helical" evidence="7">
    <location>
        <begin position="514"/>
        <end position="540"/>
    </location>
</feature>
<feature type="transmembrane region" description="Helical" evidence="7">
    <location>
        <begin position="322"/>
        <end position="351"/>
    </location>
</feature>
<feature type="transmembrane region" description="Helical" evidence="7">
    <location>
        <begin position="257"/>
        <end position="279"/>
    </location>
</feature>
<comment type="similarity">
    <text evidence="2 7">Belongs to the nonaspanin (TM9SF) (TC 9.A.2) family.</text>
</comment>
<dbReference type="AlphaFoldDB" id="A0A7I8XFD8"/>
<evidence type="ECO:0000256" key="6">
    <source>
        <dbReference type="ARBA" id="ARBA00023136"/>
    </source>
</evidence>
<keyword evidence="4" id="KW-0732">Signal</keyword>
<keyword evidence="9" id="KW-1185">Reference proteome</keyword>
<dbReference type="Proteomes" id="UP000582659">
    <property type="component" value="Unassembled WGS sequence"/>
</dbReference>
<keyword evidence="6 7" id="KW-0472">Membrane</keyword>
<dbReference type="InterPro" id="IPR004240">
    <property type="entry name" value="EMP70"/>
</dbReference>
<dbReference type="PANTHER" id="PTHR10766:SF41">
    <property type="entry name" value="TRANSMEMBRANE 9 SUPERFAMILY MEMBER 3"/>
    <property type="match status" value="1"/>
</dbReference>
<dbReference type="OrthoDB" id="1666796at2759"/>
<reference evidence="8" key="1">
    <citation type="submission" date="2020-09" db="EMBL/GenBank/DDBJ databases">
        <authorList>
            <person name="Kikuchi T."/>
        </authorList>
    </citation>
    <scope>NUCLEOTIDE SEQUENCE</scope>
    <source>
        <strain evidence="8">Ka4C1</strain>
    </source>
</reference>
<evidence type="ECO:0000313" key="8">
    <source>
        <dbReference type="EMBL" id="CAD5224359.1"/>
    </source>
</evidence>
<feature type="transmembrane region" description="Helical" evidence="7">
    <location>
        <begin position="481"/>
        <end position="502"/>
    </location>
</feature>
<feature type="transmembrane region" description="Helical" evidence="7">
    <location>
        <begin position="552"/>
        <end position="571"/>
    </location>
</feature>
<dbReference type="EMBL" id="CAJFCV020000004">
    <property type="protein sequence ID" value="CAG9113120.1"/>
    <property type="molecule type" value="Genomic_DNA"/>
</dbReference>
<accession>A0A7I8XFD8</accession>
<dbReference type="Pfam" id="PF02990">
    <property type="entry name" value="EMP70"/>
    <property type="match status" value="1"/>
</dbReference>
<proteinExistence type="inferred from homology"/>
<name>A0A7I8XFD8_BURXY</name>
<organism evidence="8 9">
    <name type="scientific">Bursaphelenchus xylophilus</name>
    <name type="common">Pinewood nematode worm</name>
    <name type="synonym">Aphelenchoides xylophilus</name>
    <dbReference type="NCBI Taxonomy" id="6326"/>
    <lineage>
        <taxon>Eukaryota</taxon>
        <taxon>Metazoa</taxon>
        <taxon>Ecdysozoa</taxon>
        <taxon>Nematoda</taxon>
        <taxon>Chromadorea</taxon>
        <taxon>Rhabditida</taxon>
        <taxon>Tylenchina</taxon>
        <taxon>Tylenchomorpha</taxon>
        <taxon>Aphelenchoidea</taxon>
        <taxon>Aphelenchoididae</taxon>
        <taxon>Bursaphelenchus</taxon>
    </lineage>
</organism>
<feature type="transmembrane region" description="Helical" evidence="7">
    <location>
        <begin position="423"/>
        <end position="445"/>
    </location>
</feature>
<protein>
    <recommendedName>
        <fullName evidence="7">Transmembrane 9 superfamily member</fullName>
    </recommendedName>
</protein>
<evidence type="ECO:0000256" key="4">
    <source>
        <dbReference type="ARBA" id="ARBA00022729"/>
    </source>
</evidence>
<keyword evidence="3 7" id="KW-0812">Transmembrane</keyword>
<feature type="transmembrane region" description="Helical" evidence="7">
    <location>
        <begin position="583"/>
        <end position="606"/>
    </location>
</feature>
<dbReference type="GO" id="GO:0016020">
    <property type="term" value="C:membrane"/>
    <property type="evidence" value="ECO:0007669"/>
    <property type="project" value="UniProtKB-SubCell"/>
</dbReference>
<keyword evidence="5 7" id="KW-1133">Transmembrane helix</keyword>
<evidence type="ECO:0000256" key="2">
    <source>
        <dbReference type="ARBA" id="ARBA00005227"/>
    </source>
</evidence>
<evidence type="ECO:0000256" key="5">
    <source>
        <dbReference type="ARBA" id="ARBA00022989"/>
    </source>
</evidence>
<dbReference type="PANTHER" id="PTHR10766">
    <property type="entry name" value="TRANSMEMBRANE 9 SUPERFAMILY PROTEIN"/>
    <property type="match status" value="1"/>
</dbReference>
<comment type="subcellular location">
    <subcellularLocation>
        <location evidence="1">Membrane</location>
        <topology evidence="1">Multi-pass membrane protein</topology>
    </subcellularLocation>
</comment>
<gene>
    <name evidence="8" type="ORF">BXYJ_LOCUS8004</name>
</gene>
<dbReference type="EMBL" id="CAJFDI010000004">
    <property type="protein sequence ID" value="CAD5224359.1"/>
    <property type="molecule type" value="Genomic_DNA"/>
</dbReference>
<dbReference type="GO" id="GO:0072657">
    <property type="term" value="P:protein localization to membrane"/>
    <property type="evidence" value="ECO:0007669"/>
    <property type="project" value="TreeGrafter"/>
</dbReference>
<evidence type="ECO:0000256" key="7">
    <source>
        <dbReference type="RuleBase" id="RU363079"/>
    </source>
</evidence>
<evidence type="ECO:0000313" key="9">
    <source>
        <dbReference type="Proteomes" id="UP000659654"/>
    </source>
</evidence>
<feature type="transmembrane region" description="Helical" evidence="7">
    <location>
        <begin position="357"/>
        <end position="375"/>
    </location>
</feature>
<evidence type="ECO:0000256" key="3">
    <source>
        <dbReference type="ARBA" id="ARBA00022692"/>
    </source>
</evidence>
<evidence type="ECO:0000256" key="1">
    <source>
        <dbReference type="ARBA" id="ARBA00004141"/>
    </source>
</evidence>
<comment type="caution">
    <text evidence="8">The sequence shown here is derived from an EMBL/GenBank/DDBJ whole genome shotgun (WGS) entry which is preliminary data.</text>
</comment>
<dbReference type="Proteomes" id="UP000659654">
    <property type="component" value="Unassembled WGS sequence"/>
</dbReference>